<dbReference type="EMBL" id="FXYF01000007">
    <property type="protein sequence ID" value="SMX43883.1"/>
    <property type="molecule type" value="Genomic_DNA"/>
</dbReference>
<dbReference type="PANTHER" id="PTHR30461">
    <property type="entry name" value="DNA-INVERTASE FROM LAMBDOID PROPHAGE"/>
    <property type="match status" value="1"/>
</dbReference>
<dbReference type="Proteomes" id="UP000207598">
    <property type="component" value="Unassembled WGS sequence"/>
</dbReference>
<reference evidence="1 2" key="1">
    <citation type="submission" date="2017-05" db="EMBL/GenBank/DDBJ databases">
        <authorList>
            <person name="Song R."/>
            <person name="Chenine A.L."/>
            <person name="Ruprecht R.M."/>
        </authorList>
    </citation>
    <scope>NUCLEOTIDE SEQUENCE [LARGE SCALE GENOMIC DNA]</scope>
    <source>
        <strain evidence="1 2">CECT 8898</strain>
    </source>
</reference>
<dbReference type="PANTHER" id="PTHR30461:SF23">
    <property type="entry name" value="DNA RECOMBINASE-RELATED"/>
    <property type="match status" value="1"/>
</dbReference>
<dbReference type="GO" id="GO:0003677">
    <property type="term" value="F:DNA binding"/>
    <property type="evidence" value="ECO:0007669"/>
    <property type="project" value="InterPro"/>
</dbReference>
<sequence length="120" mass="13545">MEAELSIRALRKRGIEVVSVTQEVGHDEIGDMMRRLIMLVDEHSSRETSKHVKRSLRENAKQGFWCGSPTPYGFRTYVDSHRGETAKKKLEPNPLEAEVVRKMFDLLENGDGQSGPMGSS</sequence>
<protein>
    <submittedName>
        <fullName evidence="1">Uncharacterized protein</fullName>
    </submittedName>
</protein>
<dbReference type="AlphaFoldDB" id="A0A238KMB1"/>
<evidence type="ECO:0000313" key="2">
    <source>
        <dbReference type="Proteomes" id="UP000207598"/>
    </source>
</evidence>
<dbReference type="Gene3D" id="3.90.1750.20">
    <property type="entry name" value="Putative Large Serine Recombinase, Chain B, Domain 2"/>
    <property type="match status" value="1"/>
</dbReference>
<evidence type="ECO:0000313" key="1">
    <source>
        <dbReference type="EMBL" id="SMX43883.1"/>
    </source>
</evidence>
<accession>A0A238KMB1</accession>
<organism evidence="1 2">
    <name type="scientific">Maliponia aquimaris</name>
    <dbReference type="NCBI Taxonomy" id="1673631"/>
    <lineage>
        <taxon>Bacteria</taxon>
        <taxon>Pseudomonadati</taxon>
        <taxon>Pseudomonadota</taxon>
        <taxon>Alphaproteobacteria</taxon>
        <taxon>Rhodobacterales</taxon>
        <taxon>Paracoccaceae</taxon>
        <taxon>Maliponia</taxon>
    </lineage>
</organism>
<name>A0A238KMB1_9RHOB</name>
<dbReference type="GO" id="GO:0000150">
    <property type="term" value="F:DNA strand exchange activity"/>
    <property type="evidence" value="ECO:0007669"/>
    <property type="project" value="InterPro"/>
</dbReference>
<proteinExistence type="predicted"/>
<dbReference type="InterPro" id="IPR038109">
    <property type="entry name" value="DNA_bind_recomb_sf"/>
</dbReference>
<gene>
    <name evidence="1" type="ORF">MAA8898_02926</name>
</gene>
<dbReference type="InterPro" id="IPR036162">
    <property type="entry name" value="Resolvase-like_N_sf"/>
</dbReference>
<dbReference type="InterPro" id="IPR050639">
    <property type="entry name" value="SSR_resolvase"/>
</dbReference>
<keyword evidence="2" id="KW-1185">Reference proteome</keyword>
<dbReference type="SUPFAM" id="SSF53041">
    <property type="entry name" value="Resolvase-like"/>
    <property type="match status" value="1"/>
</dbReference>